<dbReference type="InterPro" id="IPR043137">
    <property type="entry name" value="GGT_ssub_C"/>
</dbReference>
<dbReference type="InterPro" id="IPR029055">
    <property type="entry name" value="Ntn_hydrolases_N"/>
</dbReference>
<dbReference type="PANTHER" id="PTHR43881">
    <property type="entry name" value="GAMMA-GLUTAMYLTRANSPEPTIDASE (AFU_ORTHOLOGUE AFUA_4G13580)"/>
    <property type="match status" value="1"/>
</dbReference>
<dbReference type="AlphaFoldDB" id="A0A7S1EUA9"/>
<dbReference type="Gene3D" id="1.10.246.130">
    <property type="match status" value="1"/>
</dbReference>
<dbReference type="Pfam" id="PF01019">
    <property type="entry name" value="G_glu_transpept"/>
    <property type="match status" value="1"/>
</dbReference>
<reference evidence="1" key="1">
    <citation type="submission" date="2021-01" db="EMBL/GenBank/DDBJ databases">
        <authorList>
            <person name="Corre E."/>
            <person name="Pelletier E."/>
            <person name="Niang G."/>
            <person name="Scheremetjew M."/>
            <person name="Finn R."/>
            <person name="Kale V."/>
            <person name="Holt S."/>
            <person name="Cochrane G."/>
            <person name="Meng A."/>
            <person name="Brown T."/>
            <person name="Cohen L."/>
        </authorList>
    </citation>
    <scope>NUCLEOTIDE SEQUENCE</scope>
    <source>
        <strain evidence="1">CCMP3278</strain>
    </source>
</reference>
<dbReference type="PANTHER" id="PTHR43881:SF1">
    <property type="entry name" value="GAMMA-GLUTAMYLTRANSPEPTIDASE (AFU_ORTHOLOGUE AFUA_4G13580)"/>
    <property type="match status" value="1"/>
</dbReference>
<dbReference type="InterPro" id="IPR052896">
    <property type="entry name" value="GGT-like_enzyme"/>
</dbReference>
<dbReference type="EMBL" id="HBFP01013138">
    <property type="protein sequence ID" value="CAD8825094.1"/>
    <property type="molecule type" value="Transcribed_RNA"/>
</dbReference>
<protein>
    <recommendedName>
        <fullName evidence="2">Gamma-glutamyltransferase</fullName>
    </recommendedName>
</protein>
<evidence type="ECO:0008006" key="2">
    <source>
        <dbReference type="Google" id="ProtNLM"/>
    </source>
</evidence>
<dbReference type="SUPFAM" id="SSF56235">
    <property type="entry name" value="N-terminal nucleophile aminohydrolases (Ntn hydrolases)"/>
    <property type="match status" value="1"/>
</dbReference>
<name>A0A7S1EUA9_9RHOD</name>
<accession>A0A7S1EUA9</accession>
<dbReference type="Gene3D" id="3.60.20.40">
    <property type="match status" value="1"/>
</dbReference>
<sequence>MNGDGSTVKKLPFNSRRSCVYSTSGMAASSQASASSAGSRILRLGGNAVDAAVAQACVLAVAEPCSTGIGGDCFALFYDADSKVVTAMLGNGAAPAALSLEFLTQQGISSLHPTSPHTVTVPGACAAWVDAVEKFGSGSVSLDQILQPAIELAENGVPIGPVTAAQWKASVGMCSLLDVESFRKSVFVKSDGSTPEVGELFRNIELAETLKEVSKNGKKGFYEGRIAESIVKEVKNAGGVLSLEDLKAHQTEFCSPISVSYRGIQVFEVPPPTQGLSALIALNIIENFPISEMNEIQRTHVMIEAMRLAFADANAYVGDPRQIPMQTKIDALLEKSYAKSRAGLIDLEKCAEHVEMGRIGESETVQFCAVDRFGNACSMINSNFMGFGTGLVPKGCGFSLQNRGLNFTLEPNHPNCLQPRKRPFHTIIPGLATRDGDLFGVFGCMGGFMQPQGHMQLISNMIDLGMDPQSALDAPRFCVGSSYGQSEQHKHLLHLELGFSASCIHALKEYGHNTESDMGDFERSMFGRGQIILRNPENGVLVAGSDPRADGCAVIG</sequence>
<evidence type="ECO:0000313" key="1">
    <source>
        <dbReference type="EMBL" id="CAD8825094.1"/>
    </source>
</evidence>
<dbReference type="PRINTS" id="PR01210">
    <property type="entry name" value="GGTRANSPTASE"/>
</dbReference>
<gene>
    <name evidence="1" type="ORF">TOLI1172_LOCUS9493</name>
</gene>
<proteinExistence type="predicted"/>
<dbReference type="InterPro" id="IPR043138">
    <property type="entry name" value="GGT_lsub"/>
</dbReference>
<organism evidence="1">
    <name type="scientific">Timspurckia oligopyrenoides</name>
    <dbReference type="NCBI Taxonomy" id="708627"/>
    <lineage>
        <taxon>Eukaryota</taxon>
        <taxon>Rhodophyta</taxon>
        <taxon>Bangiophyceae</taxon>
        <taxon>Porphyridiales</taxon>
        <taxon>Porphyridiaceae</taxon>
        <taxon>Timspurckia</taxon>
    </lineage>
</organism>